<evidence type="ECO:0000259" key="5">
    <source>
        <dbReference type="PROSITE" id="PS50903"/>
    </source>
</evidence>
<gene>
    <name evidence="6" type="ORF">UFOVP240_148</name>
</gene>
<evidence type="ECO:0000256" key="4">
    <source>
        <dbReference type="ARBA" id="ARBA00023004"/>
    </source>
</evidence>
<dbReference type="Gene3D" id="2.20.28.10">
    <property type="match status" value="1"/>
</dbReference>
<accession>A0A6J7WX06</accession>
<dbReference type="InterPro" id="IPR024934">
    <property type="entry name" value="Rubredoxin-like_dom"/>
</dbReference>
<evidence type="ECO:0000256" key="2">
    <source>
        <dbReference type="ARBA" id="ARBA00022723"/>
    </source>
</evidence>
<protein>
    <submittedName>
        <fullName evidence="6">COG1773 Rubredoxin</fullName>
    </submittedName>
</protein>
<evidence type="ECO:0000313" key="6">
    <source>
        <dbReference type="EMBL" id="CAB5221378.1"/>
    </source>
</evidence>
<name>A0A6J7WX06_9CAUD</name>
<feature type="domain" description="Rubredoxin-like" evidence="5">
    <location>
        <begin position="2"/>
        <end position="44"/>
    </location>
</feature>
<evidence type="ECO:0000256" key="1">
    <source>
        <dbReference type="ARBA" id="ARBA00022448"/>
    </source>
</evidence>
<sequence length="44" mass="4922">MSEQHVCVVCGHVHDEATEGNWNELPEDFTCPDCGVGKEDYEVI</sequence>
<dbReference type="InterPro" id="IPR024935">
    <property type="entry name" value="Rubredoxin_dom"/>
</dbReference>
<dbReference type="SUPFAM" id="SSF57802">
    <property type="entry name" value="Rubredoxin-like"/>
    <property type="match status" value="1"/>
</dbReference>
<organism evidence="6">
    <name type="scientific">uncultured Caudovirales phage</name>
    <dbReference type="NCBI Taxonomy" id="2100421"/>
    <lineage>
        <taxon>Viruses</taxon>
        <taxon>Duplodnaviria</taxon>
        <taxon>Heunggongvirae</taxon>
        <taxon>Uroviricota</taxon>
        <taxon>Caudoviricetes</taxon>
        <taxon>Peduoviridae</taxon>
        <taxon>Maltschvirus</taxon>
        <taxon>Maltschvirus maltsch</taxon>
    </lineage>
</organism>
<evidence type="ECO:0000256" key="3">
    <source>
        <dbReference type="ARBA" id="ARBA00022982"/>
    </source>
</evidence>
<keyword evidence="4" id="KW-0408">Iron</keyword>
<proteinExistence type="predicted"/>
<dbReference type="PROSITE" id="PS50903">
    <property type="entry name" value="RUBREDOXIN_LIKE"/>
    <property type="match status" value="1"/>
</dbReference>
<keyword evidence="1" id="KW-0813">Transport</keyword>
<keyword evidence="3" id="KW-0249">Electron transport</keyword>
<keyword evidence="2" id="KW-0479">Metal-binding</keyword>
<dbReference type="GO" id="GO:0005506">
    <property type="term" value="F:iron ion binding"/>
    <property type="evidence" value="ECO:0007669"/>
    <property type="project" value="InterPro"/>
</dbReference>
<reference evidence="6" key="1">
    <citation type="submission" date="2020-05" db="EMBL/GenBank/DDBJ databases">
        <authorList>
            <person name="Chiriac C."/>
            <person name="Salcher M."/>
            <person name="Ghai R."/>
            <person name="Kavagutti S V."/>
        </authorList>
    </citation>
    <scope>NUCLEOTIDE SEQUENCE</scope>
</reference>
<dbReference type="EMBL" id="LR798293">
    <property type="protein sequence ID" value="CAB5221378.1"/>
    <property type="molecule type" value="Genomic_DNA"/>
</dbReference>
<dbReference type="Pfam" id="PF00301">
    <property type="entry name" value="Rubredoxin"/>
    <property type="match status" value="1"/>
</dbReference>